<dbReference type="PRINTS" id="PR00986">
    <property type="entry name" value="TRNASYNTHVAL"/>
</dbReference>
<dbReference type="SUPFAM" id="SSF50677">
    <property type="entry name" value="ValRS/IleRS/LeuRS editing domain"/>
    <property type="match status" value="1"/>
</dbReference>
<feature type="domain" description="Methionyl/Valyl/Leucyl/Isoleucyl-tRNA synthetase anticodon-binding" evidence="14">
    <location>
        <begin position="604"/>
        <end position="751"/>
    </location>
</feature>
<dbReference type="InterPro" id="IPR002303">
    <property type="entry name" value="Valyl-tRNA_ligase"/>
</dbReference>
<dbReference type="Gene3D" id="1.10.730.10">
    <property type="entry name" value="Isoleucyl-tRNA Synthetase, Domain 1"/>
    <property type="match status" value="1"/>
</dbReference>
<reference evidence="16" key="1">
    <citation type="submission" date="2020-10" db="EMBL/GenBank/DDBJ databases">
        <authorList>
            <person name="Gilroy R."/>
        </authorList>
    </citation>
    <scope>NUCLEOTIDE SEQUENCE</scope>
    <source>
        <strain evidence="16">ChiW25-3613</strain>
    </source>
</reference>
<dbReference type="Gene3D" id="3.90.740.10">
    <property type="entry name" value="Valyl/Leucyl/Isoleucyl-tRNA synthetase, editing domain"/>
    <property type="match status" value="1"/>
</dbReference>
<feature type="binding site" evidence="12">
    <location>
        <position position="525"/>
    </location>
    <ligand>
        <name>ATP</name>
        <dbReference type="ChEBI" id="CHEBI:30616"/>
    </ligand>
</feature>
<dbReference type="CDD" id="cd00817">
    <property type="entry name" value="ValRS_core"/>
    <property type="match status" value="1"/>
</dbReference>
<dbReference type="SUPFAM" id="SSF52374">
    <property type="entry name" value="Nucleotidylyl transferase"/>
    <property type="match status" value="1"/>
</dbReference>
<evidence type="ECO:0000256" key="2">
    <source>
        <dbReference type="ARBA" id="ARBA00011245"/>
    </source>
</evidence>
<dbReference type="Gene3D" id="1.10.287.380">
    <property type="entry name" value="Valyl-tRNA synthetase, C-terminal domain"/>
    <property type="match status" value="1"/>
</dbReference>
<dbReference type="CDD" id="cd07962">
    <property type="entry name" value="Anticodon_Ia_Val"/>
    <property type="match status" value="1"/>
</dbReference>
<dbReference type="InterPro" id="IPR009080">
    <property type="entry name" value="tRNAsynth_Ia_anticodon-bd"/>
</dbReference>
<evidence type="ECO:0000256" key="7">
    <source>
        <dbReference type="ARBA" id="ARBA00022917"/>
    </source>
</evidence>
<accession>A0A9D1AFQ1</accession>
<dbReference type="GO" id="GO:0005524">
    <property type="term" value="F:ATP binding"/>
    <property type="evidence" value="ECO:0007669"/>
    <property type="project" value="UniProtKB-UniRule"/>
</dbReference>
<keyword evidence="9 12" id="KW-0030">Aminoacyl-tRNA synthetase</keyword>
<protein>
    <recommendedName>
        <fullName evidence="12">Valine--tRNA ligase</fullName>
        <ecNumber evidence="12">6.1.1.9</ecNumber>
    </recommendedName>
    <alternativeName>
        <fullName evidence="12">Valyl-tRNA synthetase</fullName>
        <shortName evidence="12">ValRS</shortName>
    </alternativeName>
</protein>
<keyword evidence="4 12" id="KW-0436">Ligase</keyword>
<dbReference type="FunFam" id="3.40.50.620:FF:000098">
    <property type="entry name" value="Valine--tRNA ligase"/>
    <property type="match status" value="1"/>
</dbReference>
<evidence type="ECO:0000259" key="15">
    <source>
        <dbReference type="Pfam" id="PF10458"/>
    </source>
</evidence>
<dbReference type="PANTHER" id="PTHR11946:SF93">
    <property type="entry name" value="VALINE--TRNA LIGASE, CHLOROPLASTIC_MITOCHONDRIAL 2"/>
    <property type="match status" value="1"/>
</dbReference>
<dbReference type="SUPFAM" id="SSF47323">
    <property type="entry name" value="Anticodon-binding domain of a subclass of class I aminoacyl-tRNA synthetases"/>
    <property type="match status" value="1"/>
</dbReference>
<comment type="function">
    <text evidence="12">Catalyzes the attachment of valine to tRNA(Val). As ValRS can inadvertently accommodate and process structurally similar amino acids such as threonine, to avoid such errors, it has a 'posttransfer' editing activity that hydrolyzes mischarged Thr-tRNA(Val) in a tRNA-dependent manner.</text>
</comment>
<dbReference type="InterPro" id="IPR033705">
    <property type="entry name" value="Anticodon_Ia_Val"/>
</dbReference>
<evidence type="ECO:0000256" key="6">
    <source>
        <dbReference type="ARBA" id="ARBA00022840"/>
    </source>
</evidence>
<keyword evidence="6 12" id="KW-0067">ATP-binding</keyword>
<dbReference type="Proteomes" id="UP000824179">
    <property type="component" value="Unassembled WGS sequence"/>
</dbReference>
<dbReference type="InterPro" id="IPR019499">
    <property type="entry name" value="Val-tRNA_synth_tRNA-bd"/>
</dbReference>
<reference evidence="16" key="2">
    <citation type="journal article" date="2021" name="PeerJ">
        <title>Extensive microbial diversity within the chicken gut microbiome revealed by metagenomics and culture.</title>
        <authorList>
            <person name="Gilroy R."/>
            <person name="Ravi A."/>
            <person name="Getino M."/>
            <person name="Pursley I."/>
            <person name="Horton D.L."/>
            <person name="Alikhan N.F."/>
            <person name="Baker D."/>
            <person name="Gharbi K."/>
            <person name="Hall N."/>
            <person name="Watson M."/>
            <person name="Adriaenssens E.M."/>
            <person name="Foster-Nyarko E."/>
            <person name="Jarju S."/>
            <person name="Secka A."/>
            <person name="Antonio M."/>
            <person name="Oren A."/>
            <person name="Chaudhuri R.R."/>
            <person name="La Ragione R."/>
            <person name="Hildebrand F."/>
            <person name="Pallen M.J."/>
        </authorList>
    </citation>
    <scope>NUCLEOTIDE SEQUENCE</scope>
    <source>
        <strain evidence="16">ChiW25-3613</strain>
    </source>
</reference>
<evidence type="ECO:0000256" key="3">
    <source>
        <dbReference type="ARBA" id="ARBA00022490"/>
    </source>
</evidence>
<feature type="domain" description="Valyl-tRNA synthetase tRNA-binding arm" evidence="15">
    <location>
        <begin position="808"/>
        <end position="872"/>
    </location>
</feature>
<dbReference type="SUPFAM" id="SSF46589">
    <property type="entry name" value="tRNA-binding arm"/>
    <property type="match status" value="1"/>
</dbReference>
<dbReference type="InterPro" id="IPR014729">
    <property type="entry name" value="Rossmann-like_a/b/a_fold"/>
</dbReference>
<organism evidence="16 17">
    <name type="scientific">Candidatus Coproplasma stercoripullorum</name>
    <dbReference type="NCBI Taxonomy" id="2840751"/>
    <lineage>
        <taxon>Bacteria</taxon>
        <taxon>Bacillati</taxon>
        <taxon>Bacillota</taxon>
        <taxon>Clostridia</taxon>
        <taxon>Eubacteriales</taxon>
        <taxon>Candidatus Coproplasma</taxon>
    </lineage>
</organism>
<evidence type="ECO:0000313" key="16">
    <source>
        <dbReference type="EMBL" id="HIR38886.1"/>
    </source>
</evidence>
<dbReference type="NCBIfam" id="NF004349">
    <property type="entry name" value="PRK05729.1"/>
    <property type="match status" value="1"/>
</dbReference>
<dbReference type="Pfam" id="PF10458">
    <property type="entry name" value="Val_tRNA-synt_C"/>
    <property type="match status" value="1"/>
</dbReference>
<dbReference type="InterPro" id="IPR013155">
    <property type="entry name" value="M/V/L/I-tRNA-synth_anticd-bd"/>
</dbReference>
<comment type="subunit">
    <text evidence="2 12">Monomer.</text>
</comment>
<dbReference type="EC" id="6.1.1.9" evidence="12"/>
<dbReference type="FunFam" id="1.10.730.10:FF:000014">
    <property type="entry name" value="Valine--tRNA ligase"/>
    <property type="match status" value="1"/>
</dbReference>
<sequence length="872" mass="99569">MEKSYNPKSFEDEIYKEWEQEGCFRAERDDNKVPFTIMMPPPNITGQLHMGHALDETYQDTLIRFKRMQGYCALWLPGTDHASIATEVKIVEQLKKQGIDKEDLTREEFLKLAWDWKEKYGGRIITQLKKLGSSCDWSRLAFTMDEKCSRAVREVFVNLYNKGLIYHGNRIINWCPECRTALSDAEVEYVDEDSHFWHLKYFLEGSDTEGLIVATTRPETMFGDTAVAVNPDDERYKKYIGKNVILPIINKPIPVVADEHADMEYGTGCVKITPAHDPNDFEVGLRHKLPVVKVMNDDGTMNELAGKYCGMDRYECRKAVVEELKKLGNLVKIEPHTHSVGHCYRCHTAIEPMVSKQWFVKMKPLARPAINAVLDKKTSFIPERFAKIYFNWMENVKDWCISRQLWWGHRIPIWYCDDCGAVICAKEDPAVCPKCGSAHIRQDEDVLDTWFSSALWPFSTLGFPDDTSDLEYFYPTDVLVTGYDIIFFWVARMIFSGIQHMRKVPFRYVLIHGIVRDDQGRKMSKSLGNGIDPLEIIDKYGADALRFSLLQGVATGNDIRYSDAKVQSAAAFINKVWNASRYVLTNCEGRQIKDIKEVKLNHADKWIISRLQSAIRDVTLALNKFELGIACQTAHDFMWDDFCDWYIELTKSALWSDDEAKKDGALAVLVYVLDNALKLLHPFIPFVTEKIYSEMPASRGRIMLAAYPRYNSRLTYRKEAAAFTGVMDIIKAVRALKTETGCAPSKKVTLYIVTDSKRIITANEDSIKRLAGASEIKFVPSPEAAGENAAAKVVSCATVLVPMGDLVDADKERVRLEGELEKVLAEIRRADGKLHNAGFMAKAPKKLVDEERAKLDKYLEMKERIEKQLQNL</sequence>
<dbReference type="InterPro" id="IPR002300">
    <property type="entry name" value="aa-tRNA-synth_Ia"/>
</dbReference>
<dbReference type="GO" id="GO:0005829">
    <property type="term" value="C:cytosol"/>
    <property type="evidence" value="ECO:0007669"/>
    <property type="project" value="TreeGrafter"/>
</dbReference>
<comment type="similarity">
    <text evidence="11 12">Belongs to the class-I aminoacyl-tRNA synthetase family. ValS type 1 subfamily.</text>
</comment>
<keyword evidence="3 12" id="KW-0963">Cytoplasm</keyword>
<comment type="subcellular location">
    <subcellularLocation>
        <location evidence="1 12">Cytoplasm</location>
    </subcellularLocation>
</comment>
<evidence type="ECO:0000259" key="14">
    <source>
        <dbReference type="Pfam" id="PF08264"/>
    </source>
</evidence>
<dbReference type="PROSITE" id="PS00178">
    <property type="entry name" value="AA_TRNA_LIGASE_I"/>
    <property type="match status" value="1"/>
</dbReference>
<dbReference type="InterPro" id="IPR010978">
    <property type="entry name" value="tRNA-bd_arm"/>
</dbReference>
<dbReference type="InterPro" id="IPR009008">
    <property type="entry name" value="Val/Leu/Ile-tRNA-synth_edit"/>
</dbReference>
<dbReference type="GO" id="GO:0006438">
    <property type="term" value="P:valyl-tRNA aminoacylation"/>
    <property type="evidence" value="ECO:0007669"/>
    <property type="project" value="UniProtKB-UniRule"/>
</dbReference>
<dbReference type="Pfam" id="PF00133">
    <property type="entry name" value="tRNA-synt_1"/>
    <property type="match status" value="1"/>
</dbReference>
<evidence type="ECO:0000256" key="5">
    <source>
        <dbReference type="ARBA" id="ARBA00022741"/>
    </source>
</evidence>
<evidence type="ECO:0000256" key="9">
    <source>
        <dbReference type="ARBA" id="ARBA00023146"/>
    </source>
</evidence>
<dbReference type="FunFam" id="1.10.287.380:FF:000001">
    <property type="entry name" value="Valine--tRNA ligase"/>
    <property type="match status" value="1"/>
</dbReference>
<dbReference type="InterPro" id="IPR037118">
    <property type="entry name" value="Val-tRNA_synth_C_sf"/>
</dbReference>
<evidence type="ECO:0000256" key="8">
    <source>
        <dbReference type="ARBA" id="ARBA00023054"/>
    </source>
</evidence>
<proteinExistence type="inferred from homology"/>
<comment type="domain">
    <text evidence="12">The C-terminal coiled-coil domain is crucial for aminoacylation activity.</text>
</comment>
<dbReference type="FunFam" id="3.90.740.10:FF:000005">
    <property type="entry name" value="Valine--tRNA ligase, mitochondrial"/>
    <property type="match status" value="1"/>
</dbReference>
<dbReference type="AlphaFoldDB" id="A0A9D1AFQ1"/>
<dbReference type="GO" id="GO:0002161">
    <property type="term" value="F:aminoacyl-tRNA deacylase activity"/>
    <property type="evidence" value="ECO:0007669"/>
    <property type="project" value="InterPro"/>
</dbReference>
<dbReference type="HAMAP" id="MF_02004">
    <property type="entry name" value="Val_tRNA_synth_type1"/>
    <property type="match status" value="1"/>
</dbReference>
<dbReference type="GO" id="GO:0004832">
    <property type="term" value="F:valine-tRNA ligase activity"/>
    <property type="evidence" value="ECO:0007669"/>
    <property type="project" value="UniProtKB-UniRule"/>
</dbReference>
<comment type="domain">
    <text evidence="12">ValRS has two distinct active sites: one for aminoacylation and one for editing. The misactivated threonine is translocated from the active site to the editing site.</text>
</comment>
<dbReference type="InterPro" id="IPR001412">
    <property type="entry name" value="aa-tRNA-synth_I_CS"/>
</dbReference>
<dbReference type="EMBL" id="DVHB01000016">
    <property type="protein sequence ID" value="HIR38886.1"/>
    <property type="molecule type" value="Genomic_DNA"/>
</dbReference>
<evidence type="ECO:0000313" key="17">
    <source>
        <dbReference type="Proteomes" id="UP000824179"/>
    </source>
</evidence>
<gene>
    <name evidence="12" type="primary">valS</name>
    <name evidence="16" type="ORF">IAB90_00730</name>
</gene>
<evidence type="ECO:0000256" key="4">
    <source>
        <dbReference type="ARBA" id="ARBA00022598"/>
    </source>
</evidence>
<dbReference type="NCBIfam" id="TIGR00422">
    <property type="entry name" value="valS"/>
    <property type="match status" value="1"/>
</dbReference>
<comment type="catalytic activity">
    <reaction evidence="10 12">
        <text>tRNA(Val) + L-valine + ATP = L-valyl-tRNA(Val) + AMP + diphosphate</text>
        <dbReference type="Rhea" id="RHEA:10704"/>
        <dbReference type="Rhea" id="RHEA-COMP:9672"/>
        <dbReference type="Rhea" id="RHEA-COMP:9708"/>
        <dbReference type="ChEBI" id="CHEBI:30616"/>
        <dbReference type="ChEBI" id="CHEBI:33019"/>
        <dbReference type="ChEBI" id="CHEBI:57762"/>
        <dbReference type="ChEBI" id="CHEBI:78442"/>
        <dbReference type="ChEBI" id="CHEBI:78537"/>
        <dbReference type="ChEBI" id="CHEBI:456215"/>
        <dbReference type="EC" id="6.1.1.9"/>
    </reaction>
</comment>
<name>A0A9D1AFQ1_9FIRM</name>
<evidence type="ECO:0000256" key="11">
    <source>
        <dbReference type="ARBA" id="ARBA00060830"/>
    </source>
</evidence>
<comment type="caution">
    <text evidence="16">The sequence shown here is derived from an EMBL/GenBank/DDBJ whole genome shotgun (WGS) entry which is preliminary data.</text>
</comment>
<evidence type="ECO:0000256" key="12">
    <source>
        <dbReference type="HAMAP-Rule" id="MF_02004"/>
    </source>
</evidence>
<evidence type="ECO:0000256" key="10">
    <source>
        <dbReference type="ARBA" id="ARBA00047552"/>
    </source>
</evidence>
<feature type="domain" description="Aminoacyl-tRNA synthetase class Ia" evidence="13">
    <location>
        <begin position="14"/>
        <end position="560"/>
    </location>
</feature>
<keyword evidence="7 12" id="KW-0648">Protein biosynthesis</keyword>
<evidence type="ECO:0000259" key="13">
    <source>
        <dbReference type="Pfam" id="PF00133"/>
    </source>
</evidence>
<keyword evidence="5 12" id="KW-0547">Nucleotide-binding</keyword>
<dbReference type="Pfam" id="PF08264">
    <property type="entry name" value="Anticodon_1"/>
    <property type="match status" value="1"/>
</dbReference>
<evidence type="ECO:0000256" key="1">
    <source>
        <dbReference type="ARBA" id="ARBA00004496"/>
    </source>
</evidence>
<keyword evidence="8 12" id="KW-0175">Coiled coil</keyword>
<feature type="short sequence motif" description="'KMSKS' region" evidence="12">
    <location>
        <begin position="522"/>
        <end position="526"/>
    </location>
</feature>
<dbReference type="Gene3D" id="3.40.50.620">
    <property type="entry name" value="HUPs"/>
    <property type="match status" value="2"/>
</dbReference>
<dbReference type="PANTHER" id="PTHR11946">
    <property type="entry name" value="VALYL-TRNA SYNTHETASES"/>
    <property type="match status" value="1"/>
</dbReference>
<feature type="coiled-coil region" evidence="12">
    <location>
        <begin position="806"/>
        <end position="868"/>
    </location>
</feature>
<feature type="short sequence motif" description="'HIGH' region" evidence="12">
    <location>
        <begin position="42"/>
        <end position="52"/>
    </location>
</feature>
<dbReference type="FunFam" id="3.40.50.620:FF:000032">
    <property type="entry name" value="Valine--tRNA ligase"/>
    <property type="match status" value="1"/>
</dbReference>